<feature type="transmembrane region" description="Helical" evidence="1">
    <location>
        <begin position="20"/>
        <end position="41"/>
    </location>
</feature>
<feature type="transmembrane region" description="Helical" evidence="1">
    <location>
        <begin position="377"/>
        <end position="396"/>
    </location>
</feature>
<proteinExistence type="predicted"/>
<feature type="transmembrane region" description="Helical" evidence="1">
    <location>
        <begin position="416"/>
        <end position="434"/>
    </location>
</feature>
<accession>A0ABY9RKZ3</accession>
<feature type="transmembrane region" description="Helical" evidence="1">
    <location>
        <begin position="446"/>
        <end position="464"/>
    </location>
</feature>
<evidence type="ECO:0000313" key="3">
    <source>
        <dbReference type="Proteomes" id="UP001181355"/>
    </source>
</evidence>
<feature type="transmembrane region" description="Helical" evidence="1">
    <location>
        <begin position="145"/>
        <end position="165"/>
    </location>
</feature>
<reference evidence="2" key="1">
    <citation type="submission" date="2023-09" db="EMBL/GenBank/DDBJ databases">
        <title>Undibacterium sp. 20NA77.5 isolated from freshwater.</title>
        <authorList>
            <person name="Le V."/>
            <person name="Ko S.-R."/>
            <person name="Ahn C.-Y."/>
            <person name="Oh H.-M."/>
        </authorList>
    </citation>
    <scope>NUCLEOTIDE SEQUENCE</scope>
    <source>
        <strain evidence="2">20NA77.5</strain>
    </source>
</reference>
<name>A0ABY9RKZ3_9BURK</name>
<dbReference type="EMBL" id="CP133720">
    <property type="protein sequence ID" value="WMW81891.1"/>
    <property type="molecule type" value="Genomic_DNA"/>
</dbReference>
<keyword evidence="1" id="KW-0812">Transmembrane</keyword>
<feature type="transmembrane region" description="Helical" evidence="1">
    <location>
        <begin position="94"/>
        <end position="112"/>
    </location>
</feature>
<evidence type="ECO:0000313" key="2">
    <source>
        <dbReference type="EMBL" id="WMW81891.1"/>
    </source>
</evidence>
<dbReference type="Proteomes" id="UP001181355">
    <property type="component" value="Chromosome"/>
</dbReference>
<keyword evidence="1" id="KW-1133">Transmembrane helix</keyword>
<dbReference type="RefSeq" id="WP_309483368.1">
    <property type="nucleotide sequence ID" value="NZ_CP133720.1"/>
</dbReference>
<evidence type="ECO:0008006" key="4">
    <source>
        <dbReference type="Google" id="ProtNLM"/>
    </source>
</evidence>
<feature type="transmembrane region" description="Helical" evidence="1">
    <location>
        <begin position="225"/>
        <end position="248"/>
    </location>
</feature>
<feature type="transmembrane region" description="Helical" evidence="1">
    <location>
        <begin position="318"/>
        <end position="335"/>
    </location>
</feature>
<organism evidence="2 3">
    <name type="scientific">Undibacterium cyanobacteriorum</name>
    <dbReference type="NCBI Taxonomy" id="3073561"/>
    <lineage>
        <taxon>Bacteria</taxon>
        <taxon>Pseudomonadati</taxon>
        <taxon>Pseudomonadota</taxon>
        <taxon>Betaproteobacteria</taxon>
        <taxon>Burkholderiales</taxon>
        <taxon>Oxalobacteraceae</taxon>
        <taxon>Undibacterium</taxon>
    </lineage>
</organism>
<gene>
    <name evidence="2" type="ORF">RF679_06300</name>
</gene>
<feature type="transmembrane region" description="Helical" evidence="1">
    <location>
        <begin position="118"/>
        <end position="133"/>
    </location>
</feature>
<feature type="transmembrane region" description="Helical" evidence="1">
    <location>
        <begin position="171"/>
        <end position="204"/>
    </location>
</feature>
<protein>
    <recommendedName>
        <fullName evidence="4">Glycosyltransferase RgtA/B/C/D-like domain-containing protein</fullName>
    </recommendedName>
</protein>
<keyword evidence="1" id="KW-0472">Membrane</keyword>
<sequence>MKSLISSSITVRLGRLQSILVYGSLALLLFLLCARVWNFGITHTDDARWAMPGYFLGIDPIADWAISQGRIWAYLSGTLILWTLQMQGSVAGELVRLGSFVLFFIVFFRYFALLCDRRFSLIAATFFLSFFMLKWDGSLLTTYPLLSWLAGGALILALELSARFVSRGSRWALALAMTLFGFSLVNNEGITVLFMFLFFVHTIALNHAVDESTFAIAKLHLRRRSAVLLLLFFVVAATYAAIYLAWFLSHPSIYDGHKLGGFKLLNFLKTLTHFSTSGSALHDLISPYSVPFADAIAMTGERKEYFLTRNLQRSLHDPSSLLVCIVTIFLMWNLLKNVSGKSSALIKQATASSFASSVSSSASTWAKSRWSLQKRMYFGLLIGLSVAILPIIPVALTSKYQTWVMESQIQAYSHTIFSHFGWSCVFAFVMLVLFEKLAARTVLRNFLLGVVALFSGLIASQAFTANDDMAADMRNESGRWYILQKLLEVNQQSLKSDYVWVPRFASGSWYSSVDRDYWTQYAKKRYGDKTVIGADGPDLVAQSKNYVVSDYIFDRHGKRFVAIAASLNTSNASSEDNQTVSIFIEGGVARHRADYFLLYKDRNDHEVHQSLNSLDPNTGNAEWGTLDLNNVEPTSIQLYRLDRKRRQVRLCGLVQLRGAAYSIQSGATTNLVINDRQALKSGWSAVELNGIWSDQSKAYLHLNTFTKQAHAWQVKMQLNNLAGQIDDIPEQTLIVRSKDRILGRWTFERMQNQSHIEFNLPVDAFDANGDFELELEVTPLVSQMKPSGNRDQRNLGVFLKGIELIPTTEAKTSK</sequence>
<keyword evidence="3" id="KW-1185">Reference proteome</keyword>
<evidence type="ECO:0000256" key="1">
    <source>
        <dbReference type="SAM" id="Phobius"/>
    </source>
</evidence>